<evidence type="ECO:0000313" key="5">
    <source>
        <dbReference type="Proteomes" id="UP001516023"/>
    </source>
</evidence>
<keyword evidence="2" id="KW-0378">Hydrolase</keyword>
<comment type="similarity">
    <text evidence="1">Belongs to the CCR4/nocturin family.</text>
</comment>
<dbReference type="EMBL" id="JABMIG020000053">
    <property type="protein sequence ID" value="KAL3797665.1"/>
    <property type="molecule type" value="Genomic_DNA"/>
</dbReference>
<feature type="domain" description="Endonuclease/exonuclease/phosphatase" evidence="3">
    <location>
        <begin position="211"/>
        <end position="517"/>
    </location>
</feature>
<dbReference type="InterPro" id="IPR005135">
    <property type="entry name" value="Endo/exonuclease/phosphatase"/>
</dbReference>
<dbReference type="PANTHER" id="PTHR12121">
    <property type="entry name" value="CARBON CATABOLITE REPRESSOR PROTEIN 4"/>
    <property type="match status" value="1"/>
</dbReference>
<evidence type="ECO:0000259" key="3">
    <source>
        <dbReference type="Pfam" id="PF03372"/>
    </source>
</evidence>
<name>A0ABD3QBX0_9STRA</name>
<organism evidence="4 5">
    <name type="scientific">Cyclotella cryptica</name>
    <dbReference type="NCBI Taxonomy" id="29204"/>
    <lineage>
        <taxon>Eukaryota</taxon>
        <taxon>Sar</taxon>
        <taxon>Stramenopiles</taxon>
        <taxon>Ochrophyta</taxon>
        <taxon>Bacillariophyta</taxon>
        <taxon>Coscinodiscophyceae</taxon>
        <taxon>Thalassiosirophycidae</taxon>
        <taxon>Stephanodiscales</taxon>
        <taxon>Stephanodiscaceae</taxon>
        <taxon>Cyclotella</taxon>
    </lineage>
</organism>
<evidence type="ECO:0000256" key="2">
    <source>
        <dbReference type="ARBA" id="ARBA00022801"/>
    </source>
</evidence>
<dbReference type="GO" id="GO:0006139">
    <property type="term" value="P:nucleobase-containing compound metabolic process"/>
    <property type="evidence" value="ECO:0007669"/>
    <property type="project" value="UniProtKB-ARBA"/>
</dbReference>
<reference evidence="4 5" key="1">
    <citation type="journal article" date="2020" name="G3 (Bethesda)">
        <title>Improved Reference Genome for Cyclotella cryptica CCMP332, a Model for Cell Wall Morphogenesis, Salinity Adaptation, and Lipid Production in Diatoms (Bacillariophyta).</title>
        <authorList>
            <person name="Roberts W.R."/>
            <person name="Downey K.M."/>
            <person name="Ruck E.C."/>
            <person name="Traller J.C."/>
            <person name="Alverson A.J."/>
        </authorList>
    </citation>
    <scope>NUCLEOTIDE SEQUENCE [LARGE SCALE GENOMIC DNA]</scope>
    <source>
        <strain evidence="4 5">CCMP332</strain>
    </source>
</reference>
<dbReference type="PANTHER" id="PTHR12121:SF45">
    <property type="entry name" value="NOCTURNIN"/>
    <property type="match status" value="1"/>
</dbReference>
<dbReference type="Proteomes" id="UP001516023">
    <property type="component" value="Unassembled WGS sequence"/>
</dbReference>
<sequence>MQMHQERACDRFGNACLVLTGDQSCHSGSSASIRLQDYTDADVASLIDDSSSGRLSTCANIRNKLEFVQNELLAPASPQTNVALHRRHWKPTSSNVEAPIANKHNNQHISFTVAQFNMLARGLSSGPNQLFPTPFLPHDDNFDGSYGGFTHLRQPQLVLDYHRVRKWRLLHVLLGGGLLTKEDDHASDIGAVGDTDTDFKARDTIPYDIPFDILALQEVDDYYSFWYPLLVGKRDKSVLGSQTMPKKNSKIANYQGVFQPKPNSPCVKFGWYSDGVALFWNEQKFNSISQPQCQQYPTLEQSPCLSATVGDTQNMWIEMGSFVGSLPSDNIPLDDPARIAAKNQVYIIVPLQITGSKKILIVATTHLKAKKGALNERIRHLQALELKRRVHNMAKTLQNCDWEDVNIVILGDFNSEPAEPAVQSILQQNDDSGWDMKFAYPPDSGHYTTWKARKNESVCRTIDHIFYSSSSKERKSKEPGGKEQHAPQCLQCSEILSVPKRDTIHELLPGFKYPSDHFLLAAKFRWEYPF</sequence>
<dbReference type="InterPro" id="IPR050410">
    <property type="entry name" value="CCR4/nocturin_mRNA_transcr"/>
</dbReference>
<dbReference type="AlphaFoldDB" id="A0ABD3QBX0"/>
<evidence type="ECO:0000256" key="1">
    <source>
        <dbReference type="ARBA" id="ARBA00010774"/>
    </source>
</evidence>
<dbReference type="SUPFAM" id="SSF56219">
    <property type="entry name" value="DNase I-like"/>
    <property type="match status" value="1"/>
</dbReference>
<gene>
    <name evidence="4" type="ORF">HJC23_013497</name>
</gene>
<evidence type="ECO:0000313" key="4">
    <source>
        <dbReference type="EMBL" id="KAL3797665.1"/>
    </source>
</evidence>
<protein>
    <recommendedName>
        <fullName evidence="3">Endonuclease/exonuclease/phosphatase domain-containing protein</fullName>
    </recommendedName>
</protein>
<accession>A0ABD3QBX0</accession>
<dbReference type="GO" id="GO:0016787">
    <property type="term" value="F:hydrolase activity"/>
    <property type="evidence" value="ECO:0007669"/>
    <property type="project" value="UniProtKB-KW"/>
</dbReference>
<comment type="caution">
    <text evidence="4">The sequence shown here is derived from an EMBL/GenBank/DDBJ whole genome shotgun (WGS) entry which is preliminary data.</text>
</comment>
<dbReference type="Pfam" id="PF03372">
    <property type="entry name" value="Exo_endo_phos"/>
    <property type="match status" value="1"/>
</dbReference>
<proteinExistence type="inferred from homology"/>
<keyword evidence="5" id="KW-1185">Reference proteome</keyword>
<dbReference type="Gene3D" id="3.60.10.10">
    <property type="entry name" value="Endonuclease/exonuclease/phosphatase"/>
    <property type="match status" value="1"/>
</dbReference>
<dbReference type="InterPro" id="IPR036691">
    <property type="entry name" value="Endo/exonu/phosph_ase_sf"/>
</dbReference>